<evidence type="ECO:0000313" key="1">
    <source>
        <dbReference type="EMBL" id="ACS40564.1"/>
    </source>
</evidence>
<keyword evidence="2" id="KW-1185">Reference proteome</keyword>
<dbReference type="KEGG" id="mea:Mex_1p2811"/>
<dbReference type="Proteomes" id="UP000009081">
    <property type="component" value="Chromosome"/>
</dbReference>
<dbReference type="OrthoDB" id="59917at119045"/>
<reference evidence="1 2" key="1">
    <citation type="journal article" date="2009" name="PLoS ONE">
        <title>Methylobacterium genome sequences: a reference blueprint to investigate microbial metabolism of C1 compounds from natural and industrial sources.</title>
        <authorList>
            <person name="Vuilleumier S."/>
            <person name="Chistoserdova L."/>
            <person name="Lee M.-C."/>
            <person name="Bringel F."/>
            <person name="Lajus A."/>
            <person name="Zhou Y."/>
            <person name="Gourion B."/>
            <person name="Barbe V."/>
            <person name="Chang J."/>
            <person name="Cruveiller S."/>
            <person name="Dossat C."/>
            <person name="Gillett W."/>
            <person name="Gruffaz C."/>
            <person name="Haugen E."/>
            <person name="Hourcade E."/>
            <person name="Levy R."/>
            <person name="Mangenot S."/>
            <person name="Muller E."/>
            <person name="Nadalig T."/>
            <person name="Pagni M."/>
            <person name="Penny C."/>
            <person name="Peyraud R."/>
            <person name="Robinson D.G."/>
            <person name="Roche D."/>
            <person name="Rouy Z."/>
            <person name="Saenampechek C."/>
            <person name="Salvignol G."/>
            <person name="Vallenet D."/>
            <person name="Wu Z."/>
            <person name="Marx C.J."/>
            <person name="Vorholt J.A."/>
            <person name="Olson M.V."/>
            <person name="Kaul R."/>
            <person name="Weissenbach J."/>
            <person name="Medigue C."/>
            <person name="Lidstrom M.E."/>
        </authorList>
    </citation>
    <scope>NUCLEOTIDE SEQUENCE [LARGE SCALE GENOMIC DNA]</scope>
    <source>
        <strain evidence="2">ATCC 14718 / DSM 1338 / JCM 2805 / NCIMB 9133 / AM1</strain>
    </source>
</reference>
<accession>C5ATP0</accession>
<proteinExistence type="predicted"/>
<dbReference type="AlphaFoldDB" id="C5ATP0"/>
<name>C5ATP0_METEA</name>
<gene>
    <name evidence="1" type="ordered locus">MexAM1_META1p2811</name>
</gene>
<dbReference type="HOGENOM" id="CLU_2046931_0_0_5"/>
<organism evidence="1 2">
    <name type="scientific">Methylorubrum extorquens (strain ATCC 14718 / DSM 1338 / JCM 2805 / NCIMB 9133 / AM1)</name>
    <name type="common">Methylobacterium extorquens</name>
    <dbReference type="NCBI Taxonomy" id="272630"/>
    <lineage>
        <taxon>Bacteria</taxon>
        <taxon>Pseudomonadati</taxon>
        <taxon>Pseudomonadota</taxon>
        <taxon>Alphaproteobacteria</taxon>
        <taxon>Hyphomicrobiales</taxon>
        <taxon>Methylobacteriaceae</taxon>
        <taxon>Methylorubrum</taxon>
    </lineage>
</organism>
<dbReference type="EMBL" id="CP001510">
    <property type="protein sequence ID" value="ACS40564.1"/>
    <property type="molecule type" value="Genomic_DNA"/>
</dbReference>
<sequence>MSGILIAPPTEIRLAHTKAVFLQCYPLNRFLGLLILRVLDPAVRMPDTRITGFQGMHGHTCSRDPEACHGLPHAVRYVKDGVPGEATFDIVVLRHGLKGPRASFNTEHKRARQILPDFAD</sequence>
<evidence type="ECO:0000313" key="2">
    <source>
        <dbReference type="Proteomes" id="UP000009081"/>
    </source>
</evidence>
<protein>
    <submittedName>
        <fullName evidence="1">Uncharacterized protein</fullName>
    </submittedName>
</protein>
<dbReference type="RefSeq" id="WP_012753079.1">
    <property type="nucleotide sequence ID" value="NC_012808.1"/>
</dbReference>
<dbReference type="STRING" id="272630.MexAM1_META1p2811"/>